<keyword evidence="2" id="KW-1185">Reference proteome</keyword>
<dbReference type="EMBL" id="JACGCM010001204">
    <property type="protein sequence ID" value="KAF6159155.1"/>
    <property type="molecule type" value="Genomic_DNA"/>
</dbReference>
<comment type="caution">
    <text evidence="1">The sequence shown here is derived from an EMBL/GenBank/DDBJ whole genome shotgun (WGS) entry which is preliminary data.</text>
</comment>
<name>A0A7J7MW70_9MAGN</name>
<dbReference type="Proteomes" id="UP000541444">
    <property type="component" value="Unassembled WGS sequence"/>
</dbReference>
<proteinExistence type="predicted"/>
<evidence type="ECO:0000313" key="1">
    <source>
        <dbReference type="EMBL" id="KAF6159155.1"/>
    </source>
</evidence>
<evidence type="ECO:0000313" key="2">
    <source>
        <dbReference type="Proteomes" id="UP000541444"/>
    </source>
</evidence>
<dbReference type="AlphaFoldDB" id="A0A7J7MW70"/>
<sequence length="127" mass="14785">MWIAKSTLAEKSTGYIMWIAKSTLAEKPTGYIMWIAKGTLVEKPTGYIMWIAKSTLAEIFQGIIENKKQQVVCKFNAFNPRYELKYCRSVKEEAHEHDFRLIDKTEFSVGEHHPSKKSKRRRTVNES</sequence>
<gene>
    <name evidence="1" type="ORF">GIB67_032772</name>
</gene>
<reference evidence="1 2" key="1">
    <citation type="journal article" date="2020" name="IScience">
        <title>Genome Sequencing of the Endangered Kingdonia uniflora (Circaeasteraceae, Ranunculales) Reveals Potential Mechanisms of Evolutionary Specialization.</title>
        <authorList>
            <person name="Sun Y."/>
            <person name="Deng T."/>
            <person name="Zhang A."/>
            <person name="Moore M.J."/>
            <person name="Landis J.B."/>
            <person name="Lin N."/>
            <person name="Zhang H."/>
            <person name="Zhang X."/>
            <person name="Huang J."/>
            <person name="Zhang X."/>
            <person name="Sun H."/>
            <person name="Wang H."/>
        </authorList>
    </citation>
    <scope>NUCLEOTIDE SEQUENCE [LARGE SCALE GENOMIC DNA]</scope>
    <source>
        <strain evidence="1">TB1705</strain>
        <tissue evidence="1">Leaf</tissue>
    </source>
</reference>
<accession>A0A7J7MW70</accession>
<organism evidence="1 2">
    <name type="scientific">Kingdonia uniflora</name>
    <dbReference type="NCBI Taxonomy" id="39325"/>
    <lineage>
        <taxon>Eukaryota</taxon>
        <taxon>Viridiplantae</taxon>
        <taxon>Streptophyta</taxon>
        <taxon>Embryophyta</taxon>
        <taxon>Tracheophyta</taxon>
        <taxon>Spermatophyta</taxon>
        <taxon>Magnoliopsida</taxon>
        <taxon>Ranunculales</taxon>
        <taxon>Circaeasteraceae</taxon>
        <taxon>Kingdonia</taxon>
    </lineage>
</organism>
<protein>
    <submittedName>
        <fullName evidence="1">Uncharacterized protein</fullName>
    </submittedName>
</protein>